<proteinExistence type="inferred from homology"/>
<evidence type="ECO:0000259" key="11">
    <source>
        <dbReference type="Pfam" id="PF05183"/>
    </source>
</evidence>
<dbReference type="InterPro" id="IPR007855">
    <property type="entry name" value="RDRP"/>
</dbReference>
<organism evidence="15 16">
    <name type="scientific">Lactuca saligna</name>
    <name type="common">Willowleaf lettuce</name>
    <dbReference type="NCBI Taxonomy" id="75948"/>
    <lineage>
        <taxon>Eukaryota</taxon>
        <taxon>Viridiplantae</taxon>
        <taxon>Streptophyta</taxon>
        <taxon>Embryophyta</taxon>
        <taxon>Tracheophyta</taxon>
        <taxon>Spermatophyta</taxon>
        <taxon>Magnoliopsida</taxon>
        <taxon>eudicotyledons</taxon>
        <taxon>Gunneridae</taxon>
        <taxon>Pentapetalae</taxon>
        <taxon>asterids</taxon>
        <taxon>campanulids</taxon>
        <taxon>Asterales</taxon>
        <taxon>Asteraceae</taxon>
        <taxon>Cichorioideae</taxon>
        <taxon>Cichorieae</taxon>
        <taxon>Lactucinae</taxon>
        <taxon>Lactuca</taxon>
    </lineage>
</organism>
<reference evidence="15" key="1">
    <citation type="submission" date="2023-04" db="EMBL/GenBank/DDBJ databases">
        <authorList>
            <person name="Vijverberg K."/>
            <person name="Xiong W."/>
            <person name="Schranz E."/>
        </authorList>
    </citation>
    <scope>NUCLEOTIDE SEQUENCE</scope>
</reference>
<gene>
    <name evidence="15" type="ORF">LSALG_LOCUS37270</name>
</gene>
<feature type="compositionally biased region" description="Low complexity" evidence="10">
    <location>
        <begin position="138"/>
        <end position="158"/>
    </location>
</feature>
<dbReference type="Pfam" id="PF26249">
    <property type="entry name" value="4HB_RdRP3_N"/>
    <property type="match status" value="1"/>
</dbReference>
<name>A0AA35ZTC4_LACSI</name>
<feature type="domain" description="RDRP C-terminal head" evidence="14">
    <location>
        <begin position="1034"/>
        <end position="1111"/>
    </location>
</feature>
<dbReference type="GO" id="GO:0030422">
    <property type="term" value="P:siRNA processing"/>
    <property type="evidence" value="ECO:0007669"/>
    <property type="project" value="TreeGrafter"/>
</dbReference>
<evidence type="ECO:0000256" key="6">
    <source>
        <dbReference type="ARBA" id="ARBA00023158"/>
    </source>
</evidence>
<feature type="domain" description="RDRP core" evidence="11">
    <location>
        <begin position="354"/>
        <end position="983"/>
    </location>
</feature>
<evidence type="ECO:0000256" key="10">
    <source>
        <dbReference type="SAM" id="MobiDB-lite"/>
    </source>
</evidence>
<dbReference type="Pfam" id="PF26253">
    <property type="entry name" value="RdRP_head"/>
    <property type="match status" value="1"/>
</dbReference>
<accession>A0AA35ZTC4</accession>
<feature type="domain" description="RDRP helical" evidence="13">
    <location>
        <begin position="269"/>
        <end position="335"/>
    </location>
</feature>
<dbReference type="Pfam" id="PF26252">
    <property type="entry name" value="RdRP_helical"/>
    <property type="match status" value="1"/>
</dbReference>
<dbReference type="InterPro" id="IPR058752">
    <property type="entry name" value="RDRP_C_head"/>
</dbReference>
<evidence type="ECO:0000256" key="2">
    <source>
        <dbReference type="ARBA" id="ARBA00022484"/>
    </source>
</evidence>
<evidence type="ECO:0000256" key="3">
    <source>
        <dbReference type="ARBA" id="ARBA00022679"/>
    </source>
</evidence>
<evidence type="ECO:0000259" key="12">
    <source>
        <dbReference type="Pfam" id="PF26249"/>
    </source>
</evidence>
<comment type="catalytic activity">
    <reaction evidence="7 9">
        <text>RNA(n) + a ribonucleoside 5'-triphosphate = RNA(n+1) + diphosphate</text>
        <dbReference type="Rhea" id="RHEA:21248"/>
        <dbReference type="Rhea" id="RHEA-COMP:14527"/>
        <dbReference type="Rhea" id="RHEA-COMP:17342"/>
        <dbReference type="ChEBI" id="CHEBI:33019"/>
        <dbReference type="ChEBI" id="CHEBI:61557"/>
        <dbReference type="ChEBI" id="CHEBI:140395"/>
        <dbReference type="EC" id="2.7.7.48"/>
    </reaction>
</comment>
<dbReference type="GO" id="GO:0003968">
    <property type="term" value="F:RNA-directed RNA polymerase activity"/>
    <property type="evidence" value="ECO:0007669"/>
    <property type="project" value="UniProtKB-KW"/>
</dbReference>
<feature type="domain" description="RDRP3-5 N-terminal" evidence="12">
    <location>
        <begin position="76"/>
        <end position="121"/>
    </location>
</feature>
<protein>
    <recommendedName>
        <fullName evidence="9">RNA-dependent RNA polymerase</fullName>
        <ecNumber evidence="9">2.7.7.48</ecNumber>
    </recommendedName>
</protein>
<dbReference type="EC" id="2.7.7.48" evidence="9"/>
<keyword evidence="16" id="KW-1185">Reference proteome</keyword>
<keyword evidence="3 9" id="KW-0808">Transferase</keyword>
<evidence type="ECO:0000256" key="1">
    <source>
        <dbReference type="ARBA" id="ARBA00005762"/>
    </source>
</evidence>
<evidence type="ECO:0000313" key="15">
    <source>
        <dbReference type="EMBL" id="CAI9298515.1"/>
    </source>
</evidence>
<dbReference type="PANTHER" id="PTHR23079:SF55">
    <property type="entry name" value="RNA-DIRECTED RNA POLYMERASE"/>
    <property type="match status" value="1"/>
</dbReference>
<dbReference type="PANTHER" id="PTHR23079">
    <property type="entry name" value="RNA-DEPENDENT RNA POLYMERASE"/>
    <property type="match status" value="1"/>
</dbReference>
<dbReference type="GO" id="GO:0031380">
    <property type="term" value="C:nuclear RNA-directed RNA polymerase complex"/>
    <property type="evidence" value="ECO:0007669"/>
    <property type="project" value="TreeGrafter"/>
</dbReference>
<keyword evidence="6 9" id="KW-0943">RNA-mediated gene silencing</keyword>
<dbReference type="Pfam" id="PF05183">
    <property type="entry name" value="RdRP"/>
    <property type="match status" value="1"/>
</dbReference>
<sequence>MKRNYLKPFSYCELTAGSLTRSSANLHPPRFPGKYRLPATLITLLKVMVDCVEEVPLPFPLNRLIEDICAQKLLPMPDVAARKTLSKITEESAIDVLKRVRSTTTPIYNLSGYIVFMVNKYGSVASTSSSSHGDAESIRLSSQYPSSPSSSVSSTPRRSVYCDSPSSTQFLESPCSCKSASPVVSQYRTPTNGSHGGPVQGRTSPFSCSSLKDAIPTYWPIVDQVATSPTSSSKGTNPNNVNQLYSGPANACQTDSSSYYISDQAMILSGLEFRKLFMVHSYIGSRKLEDAVSLEDAVKIDSKKTMSMFDFEDWMWSKFGSQYCQPSDRSMYLDWDCGKTYLYTCYVSSDGGYKFKGPYLDTKKTHLQRAIGDENVLIVKFAEPEKGDMIAVRNYEKIVEAGILVGVRRYHFFVFKDGGRERQKNGKDDKKRVSSESIKCYFVKRESFTPLDDTDTFMKNCKTIHDVRCLFMHVHMVSNMAKYIARMSLILSTTIKLQVDLSSVSVEEIDDIPCTDENGEIVYDEDGEPLIQTDGTGFISEDLAGLVPCDFYDAKYMKDTNYEKFDSVKSEIGSLGLSGREVTIKDPPLLIQCRLFNEGSAVKGTLLVNKRLKPRTIQVRPSMIKVKKDPRLLDIESFNSLEVVAISHKPKAAKLSKHLIALLTIGGVPKEYFLSLLDSTLKDAQKVCFDQRAAFRVANIYQHIDDSGISIEMFGAHIPLNEPYFQYRLSQLAKEERKGLGEGKIPITESFYLMGTTDPTGILNPDQVCIILENGQISGKVLVYRNPGLHFGDIHVLNARYVKELEDFIGNGKFAIFFSTKGRRSVANEIANGDFDGDMYWVSRNPQLLHYFQSSEPWTRCYSTPSGSLKKPSDFSHHELEHQLFKLLFSTKTHNEAAGTAADSWMSFMDRYLMLQEDDADEKRLIEKKMLKLIDLYYDALDASKSGKKVVIPRELKATQYPHHMGRKPEYRSTSILGLIYDQFQSCKNEKSPLQEIWKLPYFDINVSDSCLKIWKERYESYKQEMSNALKYNDLSKNDAANGVLQKYKQLLYGALDFKDSTRNIDEIYEEAVAIYHVSYEYAIRRKDVAKCGFAWKVAGSALCAYYRKIHCIKTGEREITFVSSAFDGLY</sequence>
<evidence type="ECO:0000256" key="9">
    <source>
        <dbReference type="RuleBase" id="RU363098"/>
    </source>
</evidence>
<evidence type="ECO:0000313" key="16">
    <source>
        <dbReference type="Proteomes" id="UP001177003"/>
    </source>
</evidence>
<evidence type="ECO:0000259" key="14">
    <source>
        <dbReference type="Pfam" id="PF26253"/>
    </source>
</evidence>
<dbReference type="Proteomes" id="UP001177003">
    <property type="component" value="Chromosome 8"/>
</dbReference>
<dbReference type="EMBL" id="OX465084">
    <property type="protein sequence ID" value="CAI9298515.1"/>
    <property type="molecule type" value="Genomic_DNA"/>
</dbReference>
<dbReference type="AlphaFoldDB" id="A0AA35ZTC4"/>
<evidence type="ECO:0000256" key="7">
    <source>
        <dbReference type="ARBA" id="ARBA00048744"/>
    </source>
</evidence>
<dbReference type="InterPro" id="IPR058697">
    <property type="entry name" value="RDRP3-5_N"/>
</dbReference>
<comment type="similarity">
    <text evidence="1 9">Belongs to the RdRP family.</text>
</comment>
<dbReference type="GO" id="GO:0003723">
    <property type="term" value="F:RNA binding"/>
    <property type="evidence" value="ECO:0007669"/>
    <property type="project" value="UniProtKB-KW"/>
</dbReference>
<dbReference type="InterPro" id="IPR058751">
    <property type="entry name" value="RDRP_helical"/>
</dbReference>
<comment type="function">
    <text evidence="8 9">Probably involved in the RNA silencing pathway and required for the generation of small interfering RNAs (siRNAs).</text>
</comment>
<feature type="region of interest" description="Disordered" evidence="10">
    <location>
        <begin position="131"/>
        <end position="158"/>
    </location>
</feature>
<evidence type="ECO:0000256" key="8">
    <source>
        <dbReference type="ARBA" id="ARBA00093763"/>
    </source>
</evidence>
<evidence type="ECO:0000256" key="4">
    <source>
        <dbReference type="ARBA" id="ARBA00022695"/>
    </source>
</evidence>
<evidence type="ECO:0000256" key="5">
    <source>
        <dbReference type="ARBA" id="ARBA00022884"/>
    </source>
</evidence>
<keyword evidence="5 9" id="KW-0694">RNA-binding</keyword>
<evidence type="ECO:0000259" key="13">
    <source>
        <dbReference type="Pfam" id="PF26252"/>
    </source>
</evidence>
<dbReference type="InterPro" id="IPR057596">
    <property type="entry name" value="RDRP_core"/>
</dbReference>
<keyword evidence="2 9" id="KW-0696">RNA-directed RNA polymerase</keyword>
<keyword evidence="4 9" id="KW-0548">Nucleotidyltransferase</keyword>